<evidence type="ECO:0000313" key="12">
    <source>
        <dbReference type="Proteomes" id="UP001527882"/>
    </source>
</evidence>
<keyword evidence="4" id="KW-0808">Transferase</keyword>
<evidence type="ECO:0000256" key="5">
    <source>
        <dbReference type="ARBA" id="ARBA00022741"/>
    </source>
</evidence>
<proteinExistence type="predicted"/>
<evidence type="ECO:0000256" key="2">
    <source>
        <dbReference type="ARBA" id="ARBA00012438"/>
    </source>
</evidence>
<comment type="catalytic activity">
    <reaction evidence="1">
        <text>ATP + protein L-histidine = ADP + protein N-phospho-L-histidine.</text>
        <dbReference type="EC" id="2.7.13.3"/>
    </reaction>
</comment>
<comment type="caution">
    <text evidence="11">The sequence shown here is derived from an EMBL/GenBank/DDBJ whole genome shotgun (WGS) entry which is preliminary data.</text>
</comment>
<keyword evidence="9" id="KW-0812">Transmembrane</keyword>
<dbReference type="Pfam" id="PF07730">
    <property type="entry name" value="HisKA_3"/>
    <property type="match status" value="1"/>
</dbReference>
<evidence type="ECO:0000256" key="6">
    <source>
        <dbReference type="ARBA" id="ARBA00022777"/>
    </source>
</evidence>
<evidence type="ECO:0000313" key="11">
    <source>
        <dbReference type="EMBL" id="MCZ8514147.1"/>
    </source>
</evidence>
<dbReference type="CDD" id="cd16917">
    <property type="entry name" value="HATPase_UhpB-NarQ-NarX-like"/>
    <property type="match status" value="1"/>
</dbReference>
<protein>
    <recommendedName>
        <fullName evidence="2">histidine kinase</fullName>
        <ecNumber evidence="2">2.7.13.3</ecNumber>
    </recommendedName>
</protein>
<evidence type="ECO:0000256" key="8">
    <source>
        <dbReference type="ARBA" id="ARBA00023012"/>
    </source>
</evidence>
<dbReference type="Gene3D" id="1.20.5.1930">
    <property type="match status" value="1"/>
</dbReference>
<evidence type="ECO:0000256" key="7">
    <source>
        <dbReference type="ARBA" id="ARBA00022840"/>
    </source>
</evidence>
<dbReference type="Proteomes" id="UP001527882">
    <property type="component" value="Unassembled WGS sequence"/>
</dbReference>
<keyword evidence="6 11" id="KW-0418">Kinase</keyword>
<accession>A0ABT4QBL3</accession>
<keyword evidence="9" id="KW-0472">Membrane</keyword>
<feature type="transmembrane region" description="Helical" evidence="9">
    <location>
        <begin position="129"/>
        <end position="147"/>
    </location>
</feature>
<keyword evidence="3" id="KW-0597">Phosphoprotein</keyword>
<keyword evidence="12" id="KW-1185">Reference proteome</keyword>
<sequence length="384" mass="42156">MIILRSLWGRLLLSLALLIAMHKTLTAGPAINIGVGWLVLLSYLALFWYPRDRWSPAKLAAAAVWLGSLHLFNVLALGSGFWNVSMQLLLIAYTAVRERSSFGTWLSAAIALEIALLSLYFGDSLLSQVWFLMSIAGVYFGVRTSLYRSELYRSTQEHLHALQHAHAELQAATVASMQYAVLEERSRISRDIHDSLGHSLTSLIVQLQALQYMVKDGRPEAQEAVKSMLTVARQGLSEIRSAIHAMADDQQSLGLVSLRALVSQTRSHTNMNCTFQADETLELPTDVTVVLYRILQEALTNITRHAEASSVQVTVEQQEEEVHMEIADNGKLTHIGAGLDGFGLQGMKQRAAAAGGSCSFAVGNPGGMIVRVRIPMSLKGEETK</sequence>
<keyword evidence="7" id="KW-0067">ATP-binding</keyword>
<dbReference type="InterPro" id="IPR050482">
    <property type="entry name" value="Sensor_HK_TwoCompSys"/>
</dbReference>
<dbReference type="PANTHER" id="PTHR24421:SF10">
    <property type="entry name" value="NITRATE_NITRITE SENSOR PROTEIN NARQ"/>
    <property type="match status" value="1"/>
</dbReference>
<evidence type="ECO:0000256" key="3">
    <source>
        <dbReference type="ARBA" id="ARBA00022553"/>
    </source>
</evidence>
<evidence type="ECO:0000256" key="4">
    <source>
        <dbReference type="ARBA" id="ARBA00022679"/>
    </source>
</evidence>
<dbReference type="EC" id="2.7.13.3" evidence="2"/>
<feature type="transmembrane region" description="Helical" evidence="9">
    <location>
        <begin position="102"/>
        <end position="122"/>
    </location>
</feature>
<reference evidence="11 12" key="1">
    <citation type="submission" date="2022-12" db="EMBL/GenBank/DDBJ databases">
        <title>Draft genome sequence of Paenibacillus sp. dW9.</title>
        <authorList>
            <person name="Choi E.-W."/>
            <person name="Kim D.-U."/>
        </authorList>
    </citation>
    <scope>NUCLEOTIDE SEQUENCE [LARGE SCALE GENOMIC DNA]</scope>
    <source>
        <strain evidence="12">dW9</strain>
    </source>
</reference>
<name>A0ABT4QBL3_9BACL</name>
<dbReference type="Pfam" id="PF02518">
    <property type="entry name" value="HATPase_c"/>
    <property type="match status" value="1"/>
</dbReference>
<dbReference type="InterPro" id="IPR036890">
    <property type="entry name" value="HATPase_C_sf"/>
</dbReference>
<dbReference type="Gene3D" id="3.30.565.10">
    <property type="entry name" value="Histidine kinase-like ATPase, C-terminal domain"/>
    <property type="match status" value="1"/>
</dbReference>
<dbReference type="SUPFAM" id="SSF55874">
    <property type="entry name" value="ATPase domain of HSP90 chaperone/DNA topoisomerase II/histidine kinase"/>
    <property type="match status" value="1"/>
</dbReference>
<dbReference type="GO" id="GO:0016301">
    <property type="term" value="F:kinase activity"/>
    <property type="evidence" value="ECO:0007669"/>
    <property type="project" value="UniProtKB-KW"/>
</dbReference>
<gene>
    <name evidence="11" type="ORF">O9H85_17280</name>
</gene>
<keyword evidence="5" id="KW-0547">Nucleotide-binding</keyword>
<feature type="transmembrane region" description="Helical" evidence="9">
    <location>
        <begin position="31"/>
        <end position="49"/>
    </location>
</feature>
<dbReference type="PANTHER" id="PTHR24421">
    <property type="entry name" value="NITRATE/NITRITE SENSOR PROTEIN NARX-RELATED"/>
    <property type="match status" value="1"/>
</dbReference>
<dbReference type="RefSeq" id="WP_269882664.1">
    <property type="nucleotide sequence ID" value="NZ_JAQAGZ010000010.1"/>
</dbReference>
<evidence type="ECO:0000256" key="1">
    <source>
        <dbReference type="ARBA" id="ARBA00000085"/>
    </source>
</evidence>
<evidence type="ECO:0000259" key="10">
    <source>
        <dbReference type="SMART" id="SM00387"/>
    </source>
</evidence>
<dbReference type="EMBL" id="JAQAGZ010000010">
    <property type="protein sequence ID" value="MCZ8514147.1"/>
    <property type="molecule type" value="Genomic_DNA"/>
</dbReference>
<dbReference type="InterPro" id="IPR011712">
    <property type="entry name" value="Sig_transdc_His_kin_sub3_dim/P"/>
</dbReference>
<feature type="domain" description="Histidine kinase/HSP90-like ATPase" evidence="10">
    <location>
        <begin position="286"/>
        <end position="378"/>
    </location>
</feature>
<keyword evidence="8" id="KW-0902">Two-component regulatory system</keyword>
<evidence type="ECO:0000256" key="9">
    <source>
        <dbReference type="SAM" id="Phobius"/>
    </source>
</evidence>
<dbReference type="SMART" id="SM00387">
    <property type="entry name" value="HATPase_c"/>
    <property type="match status" value="1"/>
</dbReference>
<dbReference type="InterPro" id="IPR003594">
    <property type="entry name" value="HATPase_dom"/>
</dbReference>
<organism evidence="11 12">
    <name type="scientific">Paenibacillus gyeongsangnamensis</name>
    <dbReference type="NCBI Taxonomy" id="3388067"/>
    <lineage>
        <taxon>Bacteria</taxon>
        <taxon>Bacillati</taxon>
        <taxon>Bacillota</taxon>
        <taxon>Bacilli</taxon>
        <taxon>Bacillales</taxon>
        <taxon>Paenibacillaceae</taxon>
        <taxon>Paenibacillus</taxon>
    </lineage>
</organism>
<keyword evidence="9" id="KW-1133">Transmembrane helix</keyword>
<feature type="transmembrane region" description="Helical" evidence="9">
    <location>
        <begin position="61"/>
        <end position="82"/>
    </location>
</feature>